<keyword evidence="6" id="KW-0325">Glycoprotein</keyword>
<keyword evidence="2 8" id="KW-0812">Transmembrane</keyword>
<evidence type="ECO:0000256" key="7">
    <source>
        <dbReference type="SAM" id="MobiDB-lite"/>
    </source>
</evidence>
<feature type="region of interest" description="Disordered" evidence="7">
    <location>
        <begin position="88"/>
        <end position="114"/>
    </location>
</feature>
<dbReference type="InterPro" id="IPR029044">
    <property type="entry name" value="Nucleotide-diphossugar_trans"/>
</dbReference>
<reference evidence="9" key="1">
    <citation type="submission" date="2021-01" db="EMBL/GenBank/DDBJ databases">
        <authorList>
            <person name="Corre E."/>
            <person name="Pelletier E."/>
            <person name="Niang G."/>
            <person name="Scheremetjew M."/>
            <person name="Finn R."/>
            <person name="Kale V."/>
            <person name="Holt S."/>
            <person name="Cochrane G."/>
            <person name="Meng A."/>
            <person name="Brown T."/>
            <person name="Cohen L."/>
        </authorList>
    </citation>
    <scope>NUCLEOTIDE SEQUENCE</scope>
    <source>
        <strain evidence="9">NIES-2562</strain>
    </source>
</reference>
<protein>
    <submittedName>
        <fullName evidence="9">Uncharacterized protein</fullName>
    </submittedName>
</protein>
<dbReference type="GO" id="GO:0016020">
    <property type="term" value="C:membrane"/>
    <property type="evidence" value="ECO:0007669"/>
    <property type="project" value="UniProtKB-SubCell"/>
</dbReference>
<accession>A0A7S3DJN3</accession>
<dbReference type="AlphaFoldDB" id="A0A7S3DJN3"/>
<evidence type="ECO:0000256" key="4">
    <source>
        <dbReference type="ARBA" id="ARBA00022989"/>
    </source>
</evidence>
<evidence type="ECO:0000256" key="8">
    <source>
        <dbReference type="SAM" id="Phobius"/>
    </source>
</evidence>
<comment type="subcellular location">
    <subcellularLocation>
        <location evidence="1">Membrane</location>
        <topology evidence="1">Single-pass type II membrane protein</topology>
    </subcellularLocation>
</comment>
<dbReference type="GO" id="GO:0035269">
    <property type="term" value="P:protein O-linked glycosylation via mannose"/>
    <property type="evidence" value="ECO:0007669"/>
    <property type="project" value="TreeGrafter"/>
</dbReference>
<evidence type="ECO:0000256" key="6">
    <source>
        <dbReference type="ARBA" id="ARBA00023180"/>
    </source>
</evidence>
<keyword evidence="5 8" id="KW-0472">Membrane</keyword>
<feature type="compositionally biased region" description="Polar residues" evidence="7">
    <location>
        <begin position="90"/>
        <end position="101"/>
    </location>
</feature>
<evidence type="ECO:0000256" key="2">
    <source>
        <dbReference type="ARBA" id="ARBA00022692"/>
    </source>
</evidence>
<keyword evidence="4 8" id="KW-1133">Transmembrane helix</keyword>
<feature type="transmembrane region" description="Helical" evidence="8">
    <location>
        <begin position="12"/>
        <end position="34"/>
    </location>
</feature>
<dbReference type="PANTHER" id="PTHR12270:SF52">
    <property type="entry name" value="GLYCOSYLTRANSFERASE-LIKE PROTEIN GNT13-RELATED"/>
    <property type="match status" value="1"/>
</dbReference>
<evidence type="ECO:0000313" key="9">
    <source>
        <dbReference type="EMBL" id="CAE0258362.1"/>
    </source>
</evidence>
<dbReference type="GO" id="GO:0015020">
    <property type="term" value="F:glucuronosyltransferase activity"/>
    <property type="evidence" value="ECO:0007669"/>
    <property type="project" value="TreeGrafter"/>
</dbReference>
<dbReference type="InterPro" id="IPR051292">
    <property type="entry name" value="Xyl/GlcA_transferase"/>
</dbReference>
<dbReference type="Pfam" id="PF13896">
    <property type="entry name" value="Glyco_transf_49"/>
    <property type="match status" value="1"/>
</dbReference>
<proteinExistence type="predicted"/>
<dbReference type="GO" id="GO:0042285">
    <property type="term" value="F:xylosyltransferase activity"/>
    <property type="evidence" value="ECO:0007669"/>
    <property type="project" value="TreeGrafter"/>
</dbReference>
<organism evidence="9">
    <name type="scientific">Palpitomonas bilix</name>
    <dbReference type="NCBI Taxonomy" id="652834"/>
    <lineage>
        <taxon>Eukaryota</taxon>
        <taxon>Eukaryota incertae sedis</taxon>
    </lineage>
</organism>
<name>A0A7S3DJN3_9EUKA</name>
<dbReference type="SUPFAM" id="SSF53448">
    <property type="entry name" value="Nucleotide-diphospho-sugar transferases"/>
    <property type="match status" value="1"/>
</dbReference>
<keyword evidence="3" id="KW-0735">Signal-anchor</keyword>
<dbReference type="EMBL" id="HBIB01031888">
    <property type="protein sequence ID" value="CAE0258362.1"/>
    <property type="molecule type" value="Transcribed_RNA"/>
</dbReference>
<dbReference type="PANTHER" id="PTHR12270">
    <property type="entry name" value="GLYCOSYLTRANSFERASE-RELATED"/>
    <property type="match status" value="1"/>
</dbReference>
<gene>
    <name evidence="9" type="ORF">PBIL07802_LOCUS20625</name>
</gene>
<evidence type="ECO:0000256" key="1">
    <source>
        <dbReference type="ARBA" id="ARBA00004606"/>
    </source>
</evidence>
<evidence type="ECO:0000256" key="3">
    <source>
        <dbReference type="ARBA" id="ARBA00022968"/>
    </source>
</evidence>
<sequence length="519" mass="58800">MRPLFSRRGHWPLIVLFALALELTLVLFTSFGWLPQFQPSKKSLNRIGLTSLGQNNTIEKSFSSSIESSSDLPGIVVSQLELRGRAAESLASQSPDSTSAPVSEGSKDGQGDGQLSLRSQIQAQPVFQDFISNMTLVSRSGRRVVNRGDIQKSWKEDDISVSVHLSVDRLSRLQLLMLSWDGPVNAAIFVSDPSLLSELEKFASKGVQSHKSQIQFLFCIAKTSRVKYPANILRNLALHLTTTSMVFMLDIDLIPNKGMYQYLKERRQSHLVALTGTSFNSSSLLPRSERKKSVFTTVAWEHTRKALDRLSGLNDASATTKVWEELFPQNATSVKNMKKEGLLRPILFEEFFEGFSCVDFDRWERTIEDEVASPSEDSSISSGPYEIKYQWPCEPYVIAATEDVPDFDERFLYYGNDKAQFLLGLHYEGYSFRVIPAHFLVHVPHREGEWKQQERGENSLKIAVLTERFKFESGTKSGVNWRTGSRFPPGTYRIRDGKTIVWNGVKWQDKETKEEVSPF</sequence>
<evidence type="ECO:0000256" key="5">
    <source>
        <dbReference type="ARBA" id="ARBA00023136"/>
    </source>
</evidence>